<evidence type="ECO:0000256" key="15">
    <source>
        <dbReference type="SAM" id="SignalP"/>
    </source>
</evidence>
<keyword evidence="6 15" id="KW-0732">Signal</keyword>
<dbReference type="Pfam" id="PF01657">
    <property type="entry name" value="Stress-antifung"/>
    <property type="match status" value="2"/>
</dbReference>
<evidence type="ECO:0000256" key="12">
    <source>
        <dbReference type="ARBA" id="ARBA00024184"/>
    </source>
</evidence>
<name>A0A9Q1QJM4_9CARY</name>
<dbReference type="PANTHER" id="PTHR32080:SF36">
    <property type="entry name" value="PLASMODESMATA-LOCATED PROTEIN 1"/>
    <property type="match status" value="1"/>
</dbReference>
<reference evidence="17" key="1">
    <citation type="submission" date="2022-04" db="EMBL/GenBank/DDBJ databases">
        <title>Carnegiea gigantea Genome sequencing and assembly v2.</title>
        <authorList>
            <person name="Copetti D."/>
            <person name="Sanderson M.J."/>
            <person name="Burquez A."/>
            <person name="Wojciechowski M.F."/>
        </authorList>
    </citation>
    <scope>NUCLEOTIDE SEQUENCE</scope>
    <source>
        <strain evidence="17">SGP5-SGP5p</strain>
        <tissue evidence="17">Aerial part</tissue>
    </source>
</reference>
<evidence type="ECO:0000256" key="3">
    <source>
        <dbReference type="ARBA" id="ARBA00022475"/>
    </source>
</evidence>
<dbReference type="AlphaFoldDB" id="A0A9Q1QJM4"/>
<comment type="similarity">
    <text evidence="13">Belongs to the cysteine-rich repeat secretory protein family. Plasmodesmata-located proteins (PDLD) subfamily.</text>
</comment>
<keyword evidence="18" id="KW-1185">Reference proteome</keyword>
<proteinExistence type="inferred from homology"/>
<keyword evidence="7" id="KW-0677">Repeat</keyword>
<feature type="domain" description="Gnk2-homologous" evidence="16">
    <location>
        <begin position="27"/>
        <end position="132"/>
    </location>
</feature>
<organism evidence="17 18">
    <name type="scientific">Carnegiea gigantea</name>
    <dbReference type="NCBI Taxonomy" id="171969"/>
    <lineage>
        <taxon>Eukaryota</taxon>
        <taxon>Viridiplantae</taxon>
        <taxon>Streptophyta</taxon>
        <taxon>Embryophyta</taxon>
        <taxon>Tracheophyta</taxon>
        <taxon>Spermatophyta</taxon>
        <taxon>Magnoliopsida</taxon>
        <taxon>eudicotyledons</taxon>
        <taxon>Gunneridae</taxon>
        <taxon>Pentapetalae</taxon>
        <taxon>Caryophyllales</taxon>
        <taxon>Cactineae</taxon>
        <taxon>Cactaceae</taxon>
        <taxon>Cactoideae</taxon>
        <taxon>Echinocereeae</taxon>
        <taxon>Carnegiea</taxon>
    </lineage>
</organism>
<dbReference type="InterPro" id="IPR038408">
    <property type="entry name" value="GNK2_sf"/>
</dbReference>
<evidence type="ECO:0000256" key="4">
    <source>
        <dbReference type="ARBA" id="ARBA00022581"/>
    </source>
</evidence>
<dbReference type="PROSITE" id="PS51473">
    <property type="entry name" value="GNK2"/>
    <property type="match status" value="1"/>
</dbReference>
<evidence type="ECO:0000256" key="2">
    <source>
        <dbReference type="ARBA" id="ARBA00022448"/>
    </source>
</evidence>
<dbReference type="InterPro" id="IPR051378">
    <property type="entry name" value="Cell2Cell_Antifungal"/>
</dbReference>
<dbReference type="GO" id="GO:0009506">
    <property type="term" value="C:plasmodesma"/>
    <property type="evidence" value="ECO:0007669"/>
    <property type="project" value="UniProtKB-SubCell"/>
</dbReference>
<evidence type="ECO:0000259" key="16">
    <source>
        <dbReference type="PROSITE" id="PS51473"/>
    </source>
</evidence>
<keyword evidence="4" id="KW-0945">Host-virus interaction</keyword>
<dbReference type="Proteomes" id="UP001153076">
    <property type="component" value="Unassembled WGS sequence"/>
</dbReference>
<accession>A0A9Q1QJM4</accession>
<evidence type="ECO:0000256" key="7">
    <source>
        <dbReference type="ARBA" id="ARBA00022737"/>
    </source>
</evidence>
<keyword evidence="3" id="KW-1003">Cell membrane</keyword>
<keyword evidence="5 14" id="KW-0812">Transmembrane</keyword>
<dbReference type="FunFam" id="3.30.430.20:FF:000008">
    <property type="entry name" value="cysteine-rich repeat secretory protein 3"/>
    <property type="match status" value="1"/>
</dbReference>
<dbReference type="FunFam" id="3.30.430.20:FF:000001">
    <property type="entry name" value="cysteine-rich repeat secretory protein 3"/>
    <property type="match status" value="1"/>
</dbReference>
<evidence type="ECO:0000256" key="11">
    <source>
        <dbReference type="ARBA" id="ARBA00023157"/>
    </source>
</evidence>
<evidence type="ECO:0000256" key="6">
    <source>
        <dbReference type="ARBA" id="ARBA00022729"/>
    </source>
</evidence>
<evidence type="ECO:0000256" key="10">
    <source>
        <dbReference type="ARBA" id="ARBA00023136"/>
    </source>
</evidence>
<evidence type="ECO:0000256" key="13">
    <source>
        <dbReference type="ARBA" id="ARBA00038393"/>
    </source>
</evidence>
<evidence type="ECO:0000256" key="14">
    <source>
        <dbReference type="SAM" id="Phobius"/>
    </source>
</evidence>
<dbReference type="InterPro" id="IPR002902">
    <property type="entry name" value="GNK2"/>
</dbReference>
<keyword evidence="2" id="KW-0813">Transport</keyword>
<evidence type="ECO:0000256" key="8">
    <source>
        <dbReference type="ARBA" id="ARBA00022949"/>
    </source>
</evidence>
<protein>
    <recommendedName>
        <fullName evidence="16">Gnk2-homologous domain-containing protein</fullName>
    </recommendedName>
</protein>
<dbReference type="OrthoDB" id="1926347at2759"/>
<feature type="transmembrane region" description="Helical" evidence="14">
    <location>
        <begin position="244"/>
        <end position="263"/>
    </location>
</feature>
<dbReference type="GO" id="GO:0005886">
    <property type="term" value="C:plasma membrane"/>
    <property type="evidence" value="ECO:0007669"/>
    <property type="project" value="UniProtKB-SubCell"/>
</dbReference>
<evidence type="ECO:0000256" key="1">
    <source>
        <dbReference type="ARBA" id="ARBA00004251"/>
    </source>
</evidence>
<evidence type="ECO:0000313" key="17">
    <source>
        <dbReference type="EMBL" id="KAJ8443971.1"/>
    </source>
</evidence>
<dbReference type="Gene3D" id="3.30.430.20">
    <property type="entry name" value="Gnk2 domain, C-X8-C-X2-C motif"/>
    <property type="match status" value="2"/>
</dbReference>
<comment type="caution">
    <text evidence="17">The sequence shown here is derived from an EMBL/GenBank/DDBJ whole genome shotgun (WGS) entry which is preliminary data.</text>
</comment>
<comment type="subcellular location">
    <subcellularLocation>
        <location evidence="12">Cell junction</location>
        <location evidence="12">Plasmodesma</location>
    </subcellularLocation>
    <subcellularLocation>
        <location evidence="1">Cell membrane</location>
        <topology evidence="1">Single-pass type I membrane protein</topology>
    </subcellularLocation>
</comment>
<dbReference type="EMBL" id="JAKOGI010000109">
    <property type="protein sequence ID" value="KAJ8443971.1"/>
    <property type="molecule type" value="Genomic_DNA"/>
</dbReference>
<dbReference type="CDD" id="cd23509">
    <property type="entry name" value="Gnk2-like"/>
    <property type="match status" value="2"/>
</dbReference>
<evidence type="ECO:0000256" key="5">
    <source>
        <dbReference type="ARBA" id="ARBA00022692"/>
    </source>
</evidence>
<keyword evidence="10 14" id="KW-0472">Membrane</keyword>
<feature type="chain" id="PRO_5040246200" description="Gnk2-homologous domain-containing protein" evidence="15">
    <location>
        <begin position="24"/>
        <end position="283"/>
    </location>
</feature>
<keyword evidence="9 14" id="KW-1133">Transmembrane helix</keyword>
<evidence type="ECO:0000256" key="9">
    <source>
        <dbReference type="ARBA" id="ARBA00022989"/>
    </source>
</evidence>
<dbReference type="GO" id="GO:0046739">
    <property type="term" value="P:transport of virus in multicellular host"/>
    <property type="evidence" value="ECO:0007669"/>
    <property type="project" value="TreeGrafter"/>
</dbReference>
<dbReference type="GO" id="GO:0010497">
    <property type="term" value="P:plasmodesmata-mediated intercellular transport"/>
    <property type="evidence" value="ECO:0007669"/>
    <property type="project" value="UniProtKB-ARBA"/>
</dbReference>
<dbReference type="PANTHER" id="PTHR32080">
    <property type="entry name" value="ANTIFUNGAL PROTEIN GINKBILOBIN-2-LIKE"/>
    <property type="match status" value="1"/>
</dbReference>
<sequence length="283" mass="30464">MGFNFSLCALSLLLSLLCSMCSAVEYRDLVYKGCADQNFQDPSGSYAKTLRTLFDSLISQSAKTNFSKTTATGDGSKDAIFGLYQCRGDLSGIDCYNCVSLFPKLARKLCGDALAARVQLVGCYMRYEIVGFRQVEEAGFDEKRESAFEEVESGVASGNGFYAASYGSVYVMGQCEGDLVGADCGDCVRTALERAKAECGEAISGQVYLNRCYVSYSYYPNGVGDSDEKATSSPGTKHNTAKTVAIVVGATAAAGFGVVLVLFTKSVLKKKTSTPKYYYEYGR</sequence>
<keyword evidence="11" id="KW-1015">Disulfide bond</keyword>
<gene>
    <name evidence="17" type="ORF">Cgig2_020817</name>
</gene>
<keyword evidence="8" id="KW-0965">Cell junction</keyword>
<feature type="signal peptide" evidence="15">
    <location>
        <begin position="1"/>
        <end position="23"/>
    </location>
</feature>
<evidence type="ECO:0000313" key="18">
    <source>
        <dbReference type="Proteomes" id="UP001153076"/>
    </source>
</evidence>